<feature type="compositionally biased region" description="Basic and acidic residues" evidence="9">
    <location>
        <begin position="320"/>
        <end position="336"/>
    </location>
</feature>
<dbReference type="Gene3D" id="1.10.1040.10">
    <property type="entry name" value="N-(1-d-carboxylethyl)-l-norvaline Dehydrogenase, domain 2"/>
    <property type="match status" value="1"/>
</dbReference>
<evidence type="ECO:0000256" key="1">
    <source>
        <dbReference type="ARBA" id="ARBA00005109"/>
    </source>
</evidence>
<dbReference type="GO" id="GO:0008442">
    <property type="term" value="F:3-hydroxyisobutyrate dehydrogenase activity"/>
    <property type="evidence" value="ECO:0007669"/>
    <property type="project" value="UniProtKB-EC"/>
</dbReference>
<dbReference type="SUPFAM" id="SSF48179">
    <property type="entry name" value="6-phosphogluconate dehydrogenase C-terminal domain-like"/>
    <property type="match status" value="1"/>
</dbReference>
<dbReference type="InterPro" id="IPR013328">
    <property type="entry name" value="6PGD_dom2"/>
</dbReference>
<dbReference type="InterPro" id="IPR002204">
    <property type="entry name" value="3-OH-isobutyrate_DH-rel_CS"/>
</dbReference>
<feature type="domain" description="6-phosphogluconate dehydrogenase NADP-binding" evidence="10">
    <location>
        <begin position="5"/>
        <end position="153"/>
    </location>
</feature>
<dbReference type="GO" id="GO:0050661">
    <property type="term" value="F:NADP binding"/>
    <property type="evidence" value="ECO:0007669"/>
    <property type="project" value="InterPro"/>
</dbReference>
<dbReference type="GO" id="GO:0005739">
    <property type="term" value="C:mitochondrion"/>
    <property type="evidence" value="ECO:0007669"/>
    <property type="project" value="TreeGrafter"/>
</dbReference>
<dbReference type="Pfam" id="PF03446">
    <property type="entry name" value="NAD_binding_2"/>
    <property type="match status" value="1"/>
</dbReference>
<dbReference type="EC" id="1.1.1.31" evidence="3"/>
<comment type="pathway">
    <text evidence="1">Amino-acid degradation; L-valine degradation.</text>
</comment>
<dbReference type="InterPro" id="IPR036291">
    <property type="entry name" value="NAD(P)-bd_dom_sf"/>
</dbReference>
<evidence type="ECO:0000256" key="8">
    <source>
        <dbReference type="PIRSR" id="PIRSR000103-1"/>
    </source>
</evidence>
<comment type="similarity">
    <text evidence="2">Belongs to the HIBADH-related family. 3-hydroxyisobutyrate dehydrogenase subfamily.</text>
</comment>
<dbReference type="InterPro" id="IPR029154">
    <property type="entry name" value="HIBADH-like_NADP-bd"/>
</dbReference>
<accession>A0A2T2NC25</accession>
<evidence type="ECO:0000256" key="5">
    <source>
        <dbReference type="ARBA" id="ARBA00023002"/>
    </source>
</evidence>
<evidence type="ECO:0000313" key="13">
    <source>
        <dbReference type="Proteomes" id="UP000240883"/>
    </source>
</evidence>
<evidence type="ECO:0000313" key="12">
    <source>
        <dbReference type="EMBL" id="PSN62974.1"/>
    </source>
</evidence>
<keyword evidence="6" id="KW-0520">NAD</keyword>
<evidence type="ECO:0000256" key="9">
    <source>
        <dbReference type="SAM" id="MobiDB-lite"/>
    </source>
</evidence>
<keyword evidence="4" id="KW-0101">Branched-chain amino acid catabolism</keyword>
<evidence type="ECO:0000259" key="10">
    <source>
        <dbReference type="Pfam" id="PF03446"/>
    </source>
</evidence>
<dbReference type="InterPro" id="IPR008927">
    <property type="entry name" value="6-PGluconate_DH-like_C_sf"/>
</dbReference>
<comment type="catalytic activity">
    <reaction evidence="7">
        <text>3-hydroxy-2-methylpropanoate + NAD(+) = 2-methyl-3-oxopropanoate + NADH + H(+)</text>
        <dbReference type="Rhea" id="RHEA:17681"/>
        <dbReference type="ChEBI" id="CHEBI:11805"/>
        <dbReference type="ChEBI" id="CHEBI:15378"/>
        <dbReference type="ChEBI" id="CHEBI:57540"/>
        <dbReference type="ChEBI" id="CHEBI:57700"/>
        <dbReference type="ChEBI" id="CHEBI:57945"/>
        <dbReference type="EC" id="1.1.1.31"/>
    </reaction>
</comment>
<dbReference type="OrthoDB" id="21615at2759"/>
<dbReference type="PROSITE" id="PS00895">
    <property type="entry name" value="3_HYDROXYISOBUT_DH"/>
    <property type="match status" value="1"/>
</dbReference>
<dbReference type="Proteomes" id="UP000240883">
    <property type="component" value="Unassembled WGS sequence"/>
</dbReference>
<dbReference type="GO" id="GO:0006574">
    <property type="term" value="P:L-valine catabolic process"/>
    <property type="evidence" value="ECO:0007669"/>
    <property type="project" value="TreeGrafter"/>
</dbReference>
<dbReference type="Pfam" id="PF14833">
    <property type="entry name" value="NAD_binding_11"/>
    <property type="match status" value="1"/>
</dbReference>
<sequence length="336" mass="36121">MSENYAFIGLGAMGYAMASNIRKKMPSSSTLFVNDINPSACERFKAEFGSFGPVEIVSTAREAAENSKFLVSIVPGAVDVKKVYLDEDTGVIASKADPERIMCECSTIDVKSTREVGEKLQERGSGTYVDTPVSGGVPAAERGDLSMLIGHPAPSSDSPHERRLDKILGMMGSPSKFFYLNGLGAGLTAKISNNYLSGTILLATAEALAIGIKQGLDPKMLYSVIKASTGQSWMCDHVMPIPNVTDHWVPSNSGYRPGFKTQMMIKDISLGIESGKQVGIEPSMAEAAMKVWESASKDDKCIDRDGSSVYLHIGGPLPRGYEDKGKKKADGTWEFP</sequence>
<dbReference type="PANTHER" id="PTHR22981:SF81">
    <property type="entry name" value="DEHYDROGENASE, PUTATIVE-RELATED"/>
    <property type="match status" value="1"/>
</dbReference>
<evidence type="ECO:0000256" key="3">
    <source>
        <dbReference type="ARBA" id="ARBA00012991"/>
    </source>
</evidence>
<protein>
    <recommendedName>
        <fullName evidence="3">3-hydroxyisobutyrate dehydrogenase</fullName>
        <ecNumber evidence="3">1.1.1.31</ecNumber>
    </recommendedName>
</protein>
<evidence type="ECO:0000256" key="2">
    <source>
        <dbReference type="ARBA" id="ARBA00006013"/>
    </source>
</evidence>
<feature type="region of interest" description="Disordered" evidence="9">
    <location>
        <begin position="317"/>
        <end position="336"/>
    </location>
</feature>
<evidence type="ECO:0000256" key="4">
    <source>
        <dbReference type="ARBA" id="ARBA00022456"/>
    </source>
</evidence>
<dbReference type="PIRSF" id="PIRSF000103">
    <property type="entry name" value="HIBADH"/>
    <property type="match status" value="1"/>
</dbReference>
<dbReference type="SUPFAM" id="SSF51735">
    <property type="entry name" value="NAD(P)-binding Rossmann-fold domains"/>
    <property type="match status" value="1"/>
</dbReference>
<dbReference type="STRING" id="1448308.A0A2T2NC25"/>
<reference evidence="12 13" key="1">
    <citation type="journal article" date="2018" name="Front. Microbiol.">
        <title>Genome-Wide Analysis of Corynespora cassiicola Leaf Fall Disease Putative Effectors.</title>
        <authorList>
            <person name="Lopez D."/>
            <person name="Ribeiro S."/>
            <person name="Label P."/>
            <person name="Fumanal B."/>
            <person name="Venisse J.S."/>
            <person name="Kohler A."/>
            <person name="de Oliveira R.R."/>
            <person name="Labutti K."/>
            <person name="Lipzen A."/>
            <person name="Lail K."/>
            <person name="Bauer D."/>
            <person name="Ohm R.A."/>
            <person name="Barry K.W."/>
            <person name="Spatafora J."/>
            <person name="Grigoriev I.V."/>
            <person name="Martin F.M."/>
            <person name="Pujade-Renaud V."/>
        </authorList>
    </citation>
    <scope>NUCLEOTIDE SEQUENCE [LARGE SCALE GENOMIC DNA]</scope>
    <source>
        <strain evidence="12 13">Philippines</strain>
    </source>
</reference>
<keyword evidence="5" id="KW-0560">Oxidoreductase</keyword>
<feature type="domain" description="3-hydroxyisobutyrate dehydrogenase-like NAD-binding" evidence="11">
    <location>
        <begin position="184"/>
        <end position="309"/>
    </location>
</feature>
<evidence type="ECO:0000256" key="6">
    <source>
        <dbReference type="ARBA" id="ARBA00023027"/>
    </source>
</evidence>
<organism evidence="12 13">
    <name type="scientific">Corynespora cassiicola Philippines</name>
    <dbReference type="NCBI Taxonomy" id="1448308"/>
    <lineage>
        <taxon>Eukaryota</taxon>
        <taxon>Fungi</taxon>
        <taxon>Dikarya</taxon>
        <taxon>Ascomycota</taxon>
        <taxon>Pezizomycotina</taxon>
        <taxon>Dothideomycetes</taxon>
        <taxon>Pleosporomycetidae</taxon>
        <taxon>Pleosporales</taxon>
        <taxon>Corynesporascaceae</taxon>
        <taxon>Corynespora</taxon>
    </lineage>
</organism>
<gene>
    <name evidence="12" type="ORF">BS50DRAFT_679361</name>
</gene>
<dbReference type="AlphaFoldDB" id="A0A2T2NC25"/>
<proteinExistence type="inferred from homology"/>
<dbReference type="Gene3D" id="3.40.50.720">
    <property type="entry name" value="NAD(P)-binding Rossmann-like Domain"/>
    <property type="match status" value="1"/>
</dbReference>
<dbReference type="EMBL" id="KZ678140">
    <property type="protein sequence ID" value="PSN62974.1"/>
    <property type="molecule type" value="Genomic_DNA"/>
</dbReference>
<dbReference type="FunFam" id="1.10.1040.10:FF:000006">
    <property type="entry name" value="3-hydroxyisobutyrate dehydrogenase"/>
    <property type="match status" value="1"/>
</dbReference>
<keyword evidence="13" id="KW-1185">Reference proteome</keyword>
<dbReference type="InterPro" id="IPR015815">
    <property type="entry name" value="HIBADH-related"/>
</dbReference>
<evidence type="ECO:0000256" key="7">
    <source>
        <dbReference type="ARBA" id="ARBA00049197"/>
    </source>
</evidence>
<name>A0A2T2NC25_CORCC</name>
<dbReference type="InterPro" id="IPR006115">
    <property type="entry name" value="6PGDH_NADP-bd"/>
</dbReference>
<evidence type="ECO:0000259" key="11">
    <source>
        <dbReference type="Pfam" id="PF14833"/>
    </source>
</evidence>
<feature type="active site" evidence="8">
    <location>
        <position position="190"/>
    </location>
</feature>
<dbReference type="GO" id="GO:0051287">
    <property type="term" value="F:NAD binding"/>
    <property type="evidence" value="ECO:0007669"/>
    <property type="project" value="InterPro"/>
</dbReference>
<dbReference type="PANTHER" id="PTHR22981">
    <property type="entry name" value="3-HYDROXYISOBUTYRATE DEHYDROGENASE-RELATED"/>
    <property type="match status" value="1"/>
</dbReference>